<reference evidence="1" key="1">
    <citation type="submission" date="2023-07" db="EMBL/GenBank/DDBJ databases">
        <title>Ureibacillus sp. isolated from freshwater well.</title>
        <authorList>
            <person name="Kirdat K."/>
            <person name="Bhatt A."/>
            <person name="Teware R."/>
            <person name="Bhavsar Y."/>
            <person name="Yadav A."/>
        </authorList>
    </citation>
    <scope>NUCLEOTIDE SEQUENCE</scope>
    <source>
        <strain evidence="1">BA0131</strain>
    </source>
</reference>
<evidence type="ECO:0000313" key="1">
    <source>
        <dbReference type="EMBL" id="MDN4492453.1"/>
    </source>
</evidence>
<accession>A0ABT8GM14</accession>
<name>A0ABT8GM14_9BACL</name>
<dbReference type="RefSeq" id="WP_301136567.1">
    <property type="nucleotide sequence ID" value="NZ_JAUHTQ010000002.1"/>
</dbReference>
<sequence>MTQVLELKFDTSNGKTLTLTVNEPKENLTPAEVEGVMQTIITSDIFQSTGSSLIGINQARIVERTVSEIEFVESI</sequence>
<dbReference type="Proteomes" id="UP001172743">
    <property type="component" value="Unassembled WGS sequence"/>
</dbReference>
<dbReference type="EMBL" id="JAUHTQ010000002">
    <property type="protein sequence ID" value="MDN4492453.1"/>
    <property type="molecule type" value="Genomic_DNA"/>
</dbReference>
<protein>
    <submittedName>
        <fullName evidence="1">DUF2922 domain-containing protein</fullName>
    </submittedName>
</protein>
<comment type="caution">
    <text evidence="1">The sequence shown here is derived from an EMBL/GenBank/DDBJ whole genome shotgun (WGS) entry which is preliminary data.</text>
</comment>
<gene>
    <name evidence="1" type="ORF">QYB95_02755</name>
</gene>
<organism evidence="1 2">
    <name type="scientific">Ureibacillus aquaedulcis</name>
    <dbReference type="NCBI Taxonomy" id="3058421"/>
    <lineage>
        <taxon>Bacteria</taxon>
        <taxon>Bacillati</taxon>
        <taxon>Bacillota</taxon>
        <taxon>Bacilli</taxon>
        <taxon>Bacillales</taxon>
        <taxon>Caryophanaceae</taxon>
        <taxon>Ureibacillus</taxon>
    </lineage>
</organism>
<evidence type="ECO:0000313" key="2">
    <source>
        <dbReference type="Proteomes" id="UP001172743"/>
    </source>
</evidence>
<dbReference type="Pfam" id="PF11148">
    <property type="entry name" value="DUF2922"/>
    <property type="match status" value="1"/>
</dbReference>
<keyword evidence="2" id="KW-1185">Reference proteome</keyword>
<proteinExistence type="predicted"/>
<dbReference type="InterPro" id="IPR021321">
    <property type="entry name" value="DUF2922"/>
</dbReference>